<evidence type="ECO:0000313" key="4">
    <source>
        <dbReference type="Proteomes" id="UP000006238"/>
    </source>
</evidence>
<evidence type="ECO:0000256" key="1">
    <source>
        <dbReference type="SAM" id="MobiDB-lite"/>
    </source>
</evidence>
<feature type="region of interest" description="Disordered" evidence="1">
    <location>
        <begin position="110"/>
        <end position="148"/>
    </location>
</feature>
<gene>
    <name evidence="3" type="ORF">BUTYVIB_00417</name>
</gene>
<evidence type="ECO:0000256" key="2">
    <source>
        <dbReference type="SAM" id="Phobius"/>
    </source>
</evidence>
<comment type="caution">
    <text evidence="3">The sequence shown here is derived from an EMBL/GenBank/DDBJ whole genome shotgun (WGS) entry which is preliminary data.</text>
</comment>
<proteinExistence type="predicted"/>
<dbReference type="AlphaFoldDB" id="D4RX66"/>
<evidence type="ECO:0000313" key="3">
    <source>
        <dbReference type="EMBL" id="EFF69506.1"/>
    </source>
</evidence>
<dbReference type="RefSeq" id="WP_005601233.1">
    <property type="nucleotide sequence ID" value="NZ_GG663519.1"/>
</dbReference>
<dbReference type="HOGENOM" id="CLU_1193010_0_0_9"/>
<organism evidence="3 4">
    <name type="scientific">Eshraghiella crossota DSM 2876</name>
    <dbReference type="NCBI Taxonomy" id="511680"/>
    <lineage>
        <taxon>Bacteria</taxon>
        <taxon>Bacillati</taxon>
        <taxon>Bacillota</taxon>
        <taxon>Clostridia</taxon>
        <taxon>Lachnospirales</taxon>
        <taxon>Lachnospiraceae</taxon>
        <taxon>Eshraghiella</taxon>
    </lineage>
</organism>
<protein>
    <recommendedName>
        <fullName evidence="5">Pesticidal crystal protein Cry22Aa Ig-like domain-containing protein</fullName>
    </recommendedName>
</protein>
<feature type="transmembrane region" description="Helical" evidence="2">
    <location>
        <begin position="7"/>
        <end position="26"/>
    </location>
</feature>
<feature type="compositionally biased region" description="Acidic residues" evidence="1">
    <location>
        <begin position="116"/>
        <end position="132"/>
    </location>
</feature>
<dbReference type="EMBL" id="ABWN01000018">
    <property type="protein sequence ID" value="EFF69506.1"/>
    <property type="molecule type" value="Genomic_DNA"/>
</dbReference>
<dbReference type="eggNOG" id="ENOG5032WQX">
    <property type="taxonomic scope" value="Bacteria"/>
</dbReference>
<accession>D4RX66</accession>
<reference evidence="3 4" key="1">
    <citation type="submission" date="2010-02" db="EMBL/GenBank/DDBJ databases">
        <authorList>
            <person name="Weinstock G."/>
            <person name="Sodergren E."/>
            <person name="Clifton S."/>
            <person name="Fulton L."/>
            <person name="Fulton B."/>
            <person name="Courtney L."/>
            <person name="Fronick C."/>
            <person name="Harrison M."/>
            <person name="Strong C."/>
            <person name="Farmer C."/>
            <person name="Delahaunty K."/>
            <person name="Markovic C."/>
            <person name="Hall O."/>
            <person name="Minx P."/>
            <person name="Tomlinson C."/>
            <person name="Mitreva M."/>
            <person name="Nelson J."/>
            <person name="Hou S."/>
            <person name="Wollam A."/>
            <person name="Pepin K.H."/>
            <person name="Johnson M."/>
            <person name="Bhonagiri V."/>
            <person name="Zhang X."/>
            <person name="Suruliraj S."/>
            <person name="Warren W."/>
            <person name="Chinwalla A."/>
            <person name="Mardis E.R."/>
            <person name="Wilson R.K."/>
        </authorList>
    </citation>
    <scope>NUCLEOTIDE SEQUENCE [LARGE SCALE GENOMIC DNA]</scope>
    <source>
        <strain evidence="3 4">DSM 2876</strain>
    </source>
</reference>
<keyword evidence="2" id="KW-0812">Transmembrane</keyword>
<evidence type="ECO:0008006" key="5">
    <source>
        <dbReference type="Google" id="ProtNLM"/>
    </source>
</evidence>
<dbReference type="GeneID" id="98918780"/>
<name>D4RX66_9FIRM</name>
<keyword evidence="4" id="KW-1185">Reference proteome</keyword>
<keyword evidence="2" id="KW-0472">Membrane</keyword>
<dbReference type="Gene3D" id="2.60.40.10">
    <property type="entry name" value="Immunoglobulins"/>
    <property type="match status" value="1"/>
</dbReference>
<sequence>MKKIQKVLYIVIPVAVMLLVCLVLILKKDSIKPEITISGTIAYDGTQSDKELLKNVMANDNKDGDVTDTLVVKSIIILSSGKEAKITYAAKDRSNNVVIKSIVVPYTGTAKPIEKPDEEPTTEDETTTPEEDTTTKQEPEETTPVETASPDAPVLYLTQTTATLKKGADIKWVQYVSDIKDDKDDRSSLYRSIMIENYPDVNTPGEYDTYFYCKDSDGNFSPKVSLHIIITE</sequence>
<dbReference type="Proteomes" id="UP000006238">
    <property type="component" value="Unassembled WGS sequence"/>
</dbReference>
<keyword evidence="2" id="KW-1133">Transmembrane helix</keyword>
<dbReference type="InterPro" id="IPR013783">
    <property type="entry name" value="Ig-like_fold"/>
</dbReference>